<name>A0A1I6E9K3_9FIRM</name>
<proteinExistence type="inferred from homology"/>
<dbReference type="HAMAP" id="MF_00634">
    <property type="entry name" value="UPF0235"/>
    <property type="match status" value="1"/>
</dbReference>
<gene>
    <name evidence="3" type="ORF">SAMN05660706_13121</name>
</gene>
<dbReference type="GO" id="GO:0005737">
    <property type="term" value="C:cytoplasm"/>
    <property type="evidence" value="ECO:0007669"/>
    <property type="project" value="TreeGrafter"/>
</dbReference>
<dbReference type="PANTHER" id="PTHR13420:SF7">
    <property type="entry name" value="UPF0235 PROTEIN C15ORF40"/>
    <property type="match status" value="1"/>
</dbReference>
<dbReference type="Proteomes" id="UP000199584">
    <property type="component" value="Unassembled WGS sequence"/>
</dbReference>
<dbReference type="InterPro" id="IPR003746">
    <property type="entry name" value="DUF167"/>
</dbReference>
<dbReference type="SUPFAM" id="SSF69786">
    <property type="entry name" value="YggU-like"/>
    <property type="match status" value="1"/>
</dbReference>
<dbReference type="Pfam" id="PF02594">
    <property type="entry name" value="DUF167"/>
    <property type="match status" value="1"/>
</dbReference>
<sequence>MLDIKEEKGGVTIKVRVQPRAAKNQVAGVMDGAVKVRLTAPPVDGAANKACCEFLAGLFGVPKSNVEIIHGLTGRNKTVRVAGVSAGLARDKLQG</sequence>
<accession>A0A1I6E9K3</accession>
<comment type="similarity">
    <text evidence="1 2">Belongs to the UPF0235 family.</text>
</comment>
<dbReference type="RefSeq" id="WP_092486483.1">
    <property type="nucleotide sequence ID" value="NZ_FOYM01000031.1"/>
</dbReference>
<dbReference type="Gene3D" id="3.30.1200.10">
    <property type="entry name" value="YggU-like"/>
    <property type="match status" value="1"/>
</dbReference>
<dbReference type="PANTHER" id="PTHR13420">
    <property type="entry name" value="UPF0235 PROTEIN C15ORF40"/>
    <property type="match status" value="1"/>
</dbReference>
<evidence type="ECO:0000313" key="4">
    <source>
        <dbReference type="Proteomes" id="UP000199584"/>
    </source>
</evidence>
<dbReference type="OrthoDB" id="9800587at2"/>
<dbReference type="InterPro" id="IPR036591">
    <property type="entry name" value="YggU-like_sf"/>
</dbReference>
<evidence type="ECO:0000256" key="1">
    <source>
        <dbReference type="ARBA" id="ARBA00010364"/>
    </source>
</evidence>
<protein>
    <recommendedName>
        <fullName evidence="2">UPF0235 protein SAMN05660706_13121</fullName>
    </recommendedName>
</protein>
<dbReference type="AlphaFoldDB" id="A0A1I6E9K3"/>
<evidence type="ECO:0000256" key="2">
    <source>
        <dbReference type="HAMAP-Rule" id="MF_00634"/>
    </source>
</evidence>
<evidence type="ECO:0000313" key="3">
    <source>
        <dbReference type="EMBL" id="SFR14410.1"/>
    </source>
</evidence>
<dbReference type="EMBL" id="FOYM01000031">
    <property type="protein sequence ID" value="SFR14410.1"/>
    <property type="molecule type" value="Genomic_DNA"/>
</dbReference>
<reference evidence="4" key="1">
    <citation type="submission" date="2016-10" db="EMBL/GenBank/DDBJ databases">
        <authorList>
            <person name="Varghese N."/>
            <person name="Submissions S."/>
        </authorList>
    </citation>
    <scope>NUCLEOTIDE SEQUENCE [LARGE SCALE GENOMIC DNA]</scope>
    <source>
        <strain evidence="4">DSM 3669</strain>
    </source>
</reference>
<dbReference type="NCBIfam" id="TIGR00251">
    <property type="entry name" value="DUF167 family protein"/>
    <property type="match status" value="1"/>
</dbReference>
<keyword evidence="4" id="KW-1185">Reference proteome</keyword>
<dbReference type="STRING" id="39060.SAMN05660706_13121"/>
<organism evidence="3 4">
    <name type="scientific">Desulfoscipio geothermicus DSM 3669</name>
    <dbReference type="NCBI Taxonomy" id="1121426"/>
    <lineage>
        <taxon>Bacteria</taxon>
        <taxon>Bacillati</taxon>
        <taxon>Bacillota</taxon>
        <taxon>Clostridia</taxon>
        <taxon>Eubacteriales</taxon>
        <taxon>Desulfallaceae</taxon>
        <taxon>Desulfoscipio</taxon>
    </lineage>
</organism>
<dbReference type="SMART" id="SM01152">
    <property type="entry name" value="DUF167"/>
    <property type="match status" value="1"/>
</dbReference>